<sequence>MNQDFMQLTSVDEVCAFLKERGSRHQNYHHYTSLPTLKLILNGNTWKLSDPITMNDLQERQEKGAEEVWRQTVFASFCFGDSENMAMWGLYCFPRQDAVRISLPRKLMMQWLTETEKSADVLLSDVIYVNHQKAHQLRWNNRRLDITEMPALANISHERAMTGLIKADAWSYENEVRFLMRLKDADNKGVFAALPADFAAFVHVMLGPWMDQEARHLAKVELIALGVRPENIHESIFTGKVHLDNKCESCTYFLADQMRKKVNE</sequence>
<dbReference type="AlphaFoldDB" id="A0A318KUV2"/>
<dbReference type="EMBL" id="QJKH01000003">
    <property type="protein sequence ID" value="PXX80638.1"/>
    <property type="molecule type" value="Genomic_DNA"/>
</dbReference>
<reference evidence="1 2" key="1">
    <citation type="submission" date="2018-05" db="EMBL/GenBank/DDBJ databases">
        <title>Genomic Encyclopedia of Type Strains, Phase IV (KMG-IV): sequencing the most valuable type-strain genomes for metagenomic binning, comparative biology and taxonomic classification.</title>
        <authorList>
            <person name="Goeker M."/>
        </authorList>
    </citation>
    <scope>NUCLEOTIDE SEQUENCE [LARGE SCALE GENOMIC DNA]</scope>
    <source>
        <strain evidence="1 2">JC118</strain>
    </source>
</reference>
<comment type="caution">
    <text evidence="1">The sequence shown here is derived from an EMBL/GenBank/DDBJ whole genome shotgun (WGS) entry which is preliminary data.</text>
</comment>
<keyword evidence="2" id="KW-1185">Reference proteome</keyword>
<evidence type="ECO:0000313" key="2">
    <source>
        <dbReference type="Proteomes" id="UP000247612"/>
    </source>
</evidence>
<organism evidence="1 2">
    <name type="scientific">Dielma fastidiosa</name>
    <dbReference type="NCBI Taxonomy" id="1034346"/>
    <lineage>
        <taxon>Bacteria</taxon>
        <taxon>Bacillati</taxon>
        <taxon>Bacillota</taxon>
        <taxon>Erysipelotrichia</taxon>
        <taxon>Erysipelotrichales</taxon>
        <taxon>Erysipelotrichaceae</taxon>
        <taxon>Dielma</taxon>
    </lineage>
</organism>
<dbReference type="STRING" id="1034346.GCA_000313565_01942"/>
<protein>
    <recommendedName>
        <fullName evidence="3">DUF2971 domain-containing protein</fullName>
    </recommendedName>
</protein>
<dbReference type="OrthoDB" id="1234596at2"/>
<evidence type="ECO:0000313" key="1">
    <source>
        <dbReference type="EMBL" id="PXX80638.1"/>
    </source>
</evidence>
<gene>
    <name evidence="1" type="ORF">DES51_103234</name>
</gene>
<name>A0A318KUV2_9FIRM</name>
<proteinExistence type="predicted"/>
<dbReference type="Proteomes" id="UP000247612">
    <property type="component" value="Unassembled WGS sequence"/>
</dbReference>
<evidence type="ECO:0008006" key="3">
    <source>
        <dbReference type="Google" id="ProtNLM"/>
    </source>
</evidence>
<dbReference type="RefSeq" id="WP_022938247.1">
    <property type="nucleotide sequence ID" value="NZ_CABKRQ010000005.1"/>
</dbReference>
<accession>A0A318KUV2</accession>